<dbReference type="Proteomes" id="UP001590951">
    <property type="component" value="Unassembled WGS sequence"/>
</dbReference>
<feature type="compositionally biased region" description="Polar residues" evidence="1">
    <location>
        <begin position="17"/>
        <end position="28"/>
    </location>
</feature>
<evidence type="ECO:0000256" key="1">
    <source>
        <dbReference type="SAM" id="MobiDB-lite"/>
    </source>
</evidence>
<accession>A0ABR4AK91</accession>
<reference evidence="2 3" key="1">
    <citation type="submission" date="2024-09" db="EMBL/GenBank/DDBJ databases">
        <title>Rethinking Asexuality: The Enigmatic Case of Functional Sexual Genes in Lepraria (Stereocaulaceae).</title>
        <authorList>
            <person name="Doellman M."/>
            <person name="Sun Y."/>
            <person name="Barcenas-Pena A."/>
            <person name="Lumbsch H.T."/>
            <person name="Grewe F."/>
        </authorList>
    </citation>
    <scope>NUCLEOTIDE SEQUENCE [LARGE SCALE GENOMIC DNA]</scope>
    <source>
        <strain evidence="2 3">Grewe 0041</strain>
    </source>
</reference>
<evidence type="ECO:0000313" key="2">
    <source>
        <dbReference type="EMBL" id="KAL2045880.1"/>
    </source>
</evidence>
<gene>
    <name evidence="2" type="ORF">ABVK25_011983</name>
</gene>
<proteinExistence type="predicted"/>
<protein>
    <submittedName>
        <fullName evidence="2">Uncharacterized protein</fullName>
    </submittedName>
</protein>
<feature type="region of interest" description="Disordered" evidence="1">
    <location>
        <begin position="53"/>
        <end position="91"/>
    </location>
</feature>
<name>A0ABR4AK91_9LECA</name>
<comment type="caution">
    <text evidence="2">The sequence shown here is derived from an EMBL/GenBank/DDBJ whole genome shotgun (WGS) entry which is preliminary data.</text>
</comment>
<feature type="region of interest" description="Disordered" evidence="1">
    <location>
        <begin position="121"/>
        <end position="147"/>
    </location>
</feature>
<feature type="compositionally biased region" description="Basic and acidic residues" evidence="1">
    <location>
        <begin position="53"/>
        <end position="65"/>
    </location>
</feature>
<dbReference type="EMBL" id="JBHFEH010000132">
    <property type="protein sequence ID" value="KAL2045880.1"/>
    <property type="molecule type" value="Genomic_DNA"/>
</dbReference>
<organism evidence="2 3">
    <name type="scientific">Lepraria finkii</name>
    <dbReference type="NCBI Taxonomy" id="1340010"/>
    <lineage>
        <taxon>Eukaryota</taxon>
        <taxon>Fungi</taxon>
        <taxon>Dikarya</taxon>
        <taxon>Ascomycota</taxon>
        <taxon>Pezizomycotina</taxon>
        <taxon>Lecanoromycetes</taxon>
        <taxon>OSLEUM clade</taxon>
        <taxon>Lecanoromycetidae</taxon>
        <taxon>Lecanorales</taxon>
        <taxon>Lecanorineae</taxon>
        <taxon>Stereocaulaceae</taxon>
        <taxon>Lepraria</taxon>
    </lineage>
</organism>
<feature type="region of interest" description="Disordered" evidence="1">
    <location>
        <begin position="1"/>
        <end position="30"/>
    </location>
</feature>
<evidence type="ECO:0000313" key="3">
    <source>
        <dbReference type="Proteomes" id="UP001590951"/>
    </source>
</evidence>
<sequence length="169" mass="18467">MTAVCNPTSFLIRRSRSSNSTSEQTPPRSTFIRRDQVYADTLTRTLRNEDDVYEEEMRSLRDRGETVSQSQAGKGQQRDKSGKHSQTTSENVLNLQTMREGYHEDLRQTYEQGVTELARLAGSGKTTSTSTSASGSAAGTSAGAAGASMTLTETVGKVQRARTVAMEFE</sequence>
<keyword evidence="3" id="KW-1185">Reference proteome</keyword>